<dbReference type="Pfam" id="PF13637">
    <property type="entry name" value="Ank_4"/>
    <property type="match status" value="1"/>
</dbReference>
<dbReference type="EMBL" id="DS113488">
    <property type="protein sequence ID" value="EAY03990.1"/>
    <property type="molecule type" value="Genomic_DNA"/>
</dbReference>
<dbReference type="InterPro" id="IPR002110">
    <property type="entry name" value="Ankyrin_rpt"/>
</dbReference>
<dbReference type="VEuPathDB" id="TrichDB:TVAG_195830"/>
<gene>
    <name evidence="1" type="ORF">TVAG_195830</name>
</gene>
<dbReference type="STRING" id="5722.A2ETM2"/>
<protein>
    <submittedName>
        <fullName evidence="1">Uncharacterized protein</fullName>
    </submittedName>
</protein>
<reference evidence="1" key="1">
    <citation type="submission" date="2006-10" db="EMBL/GenBank/DDBJ databases">
        <authorList>
            <person name="Amadeo P."/>
            <person name="Zhao Q."/>
            <person name="Wortman J."/>
            <person name="Fraser-Liggett C."/>
            <person name="Carlton J."/>
        </authorList>
    </citation>
    <scope>NUCLEOTIDE SEQUENCE</scope>
    <source>
        <strain evidence="1">G3</strain>
    </source>
</reference>
<evidence type="ECO:0000313" key="1">
    <source>
        <dbReference type="EMBL" id="EAY03990.1"/>
    </source>
</evidence>
<reference evidence="1" key="2">
    <citation type="journal article" date="2007" name="Science">
        <title>Draft genome sequence of the sexually transmitted pathogen Trichomonas vaginalis.</title>
        <authorList>
            <person name="Carlton J.M."/>
            <person name="Hirt R.P."/>
            <person name="Silva J.C."/>
            <person name="Delcher A.L."/>
            <person name="Schatz M."/>
            <person name="Zhao Q."/>
            <person name="Wortman J.R."/>
            <person name="Bidwell S.L."/>
            <person name="Alsmark U.C.M."/>
            <person name="Besteiro S."/>
            <person name="Sicheritz-Ponten T."/>
            <person name="Noel C.J."/>
            <person name="Dacks J.B."/>
            <person name="Foster P.G."/>
            <person name="Simillion C."/>
            <person name="Van de Peer Y."/>
            <person name="Miranda-Saavedra D."/>
            <person name="Barton G.J."/>
            <person name="Westrop G.D."/>
            <person name="Mueller S."/>
            <person name="Dessi D."/>
            <person name="Fiori P.L."/>
            <person name="Ren Q."/>
            <person name="Paulsen I."/>
            <person name="Zhang H."/>
            <person name="Bastida-Corcuera F.D."/>
            <person name="Simoes-Barbosa A."/>
            <person name="Brown M.T."/>
            <person name="Hayes R.D."/>
            <person name="Mukherjee M."/>
            <person name="Okumura C.Y."/>
            <person name="Schneider R."/>
            <person name="Smith A.J."/>
            <person name="Vanacova S."/>
            <person name="Villalvazo M."/>
            <person name="Haas B.J."/>
            <person name="Pertea M."/>
            <person name="Feldblyum T.V."/>
            <person name="Utterback T.R."/>
            <person name="Shu C.L."/>
            <person name="Osoegawa K."/>
            <person name="de Jong P.J."/>
            <person name="Hrdy I."/>
            <person name="Horvathova L."/>
            <person name="Zubacova Z."/>
            <person name="Dolezal P."/>
            <person name="Malik S.B."/>
            <person name="Logsdon J.M. Jr."/>
            <person name="Henze K."/>
            <person name="Gupta A."/>
            <person name="Wang C.C."/>
            <person name="Dunne R.L."/>
            <person name="Upcroft J.A."/>
            <person name="Upcroft P."/>
            <person name="White O."/>
            <person name="Salzberg S.L."/>
            <person name="Tang P."/>
            <person name="Chiu C.-H."/>
            <person name="Lee Y.-S."/>
            <person name="Embley T.M."/>
            <person name="Coombs G.H."/>
            <person name="Mottram J.C."/>
            <person name="Tachezy J."/>
            <person name="Fraser-Liggett C.M."/>
            <person name="Johnson P.J."/>
        </authorList>
    </citation>
    <scope>NUCLEOTIDE SEQUENCE [LARGE SCALE GENOMIC DNA]</scope>
    <source>
        <strain evidence="1">G3</strain>
    </source>
</reference>
<dbReference type="SUPFAM" id="SSF48403">
    <property type="entry name" value="Ankyrin repeat"/>
    <property type="match status" value="1"/>
</dbReference>
<proteinExistence type="predicted"/>
<dbReference type="AlphaFoldDB" id="A2ETM2"/>
<keyword evidence="2" id="KW-1185">Reference proteome</keyword>
<name>A2ETM2_TRIV3</name>
<dbReference type="KEGG" id="tva:4761839"/>
<dbReference type="RefSeq" id="XP_001316213.1">
    <property type="nucleotide sequence ID" value="XM_001316178.1"/>
</dbReference>
<dbReference type="Gene3D" id="1.25.40.20">
    <property type="entry name" value="Ankyrin repeat-containing domain"/>
    <property type="match status" value="1"/>
</dbReference>
<sequence length="63" mass="7245">MKETVELLISHGANINEKGKDGKTALHVAALKKVKKQPNFLFRMVQISMKKIKMEKLLFILQH</sequence>
<dbReference type="InParanoid" id="A2ETM2"/>
<organism evidence="1 2">
    <name type="scientific">Trichomonas vaginalis (strain ATCC PRA-98 / G3)</name>
    <dbReference type="NCBI Taxonomy" id="412133"/>
    <lineage>
        <taxon>Eukaryota</taxon>
        <taxon>Metamonada</taxon>
        <taxon>Parabasalia</taxon>
        <taxon>Trichomonadida</taxon>
        <taxon>Trichomonadidae</taxon>
        <taxon>Trichomonas</taxon>
    </lineage>
</organism>
<evidence type="ECO:0000313" key="2">
    <source>
        <dbReference type="Proteomes" id="UP000001542"/>
    </source>
</evidence>
<dbReference type="SMR" id="A2ETM2"/>
<dbReference type="InterPro" id="IPR036770">
    <property type="entry name" value="Ankyrin_rpt-contain_sf"/>
</dbReference>
<dbReference type="VEuPathDB" id="TrichDB:TVAGG3_0404060"/>
<accession>A2ETM2</accession>
<dbReference type="Proteomes" id="UP000001542">
    <property type="component" value="Unassembled WGS sequence"/>
</dbReference>